<evidence type="ECO:0000313" key="2">
    <source>
        <dbReference type="Proteomes" id="UP000028999"/>
    </source>
</evidence>
<dbReference type="Proteomes" id="UP000028999">
    <property type="component" value="Unassembled WGS sequence"/>
</dbReference>
<evidence type="ECO:0000313" key="1">
    <source>
        <dbReference type="EMBL" id="CDY59675.1"/>
    </source>
</evidence>
<accession>A0A078J237</accession>
<dbReference type="Gramene" id="CDY59675">
    <property type="protein sequence ID" value="CDY59675"/>
    <property type="gene ID" value="GSBRNA2T00027550001"/>
</dbReference>
<dbReference type="AlphaFoldDB" id="A0A078J237"/>
<organism evidence="1 2">
    <name type="scientific">Brassica napus</name>
    <name type="common">Rape</name>
    <dbReference type="NCBI Taxonomy" id="3708"/>
    <lineage>
        <taxon>Eukaryota</taxon>
        <taxon>Viridiplantae</taxon>
        <taxon>Streptophyta</taxon>
        <taxon>Embryophyta</taxon>
        <taxon>Tracheophyta</taxon>
        <taxon>Spermatophyta</taxon>
        <taxon>Magnoliopsida</taxon>
        <taxon>eudicotyledons</taxon>
        <taxon>Gunneridae</taxon>
        <taxon>Pentapetalae</taxon>
        <taxon>rosids</taxon>
        <taxon>malvids</taxon>
        <taxon>Brassicales</taxon>
        <taxon>Brassicaceae</taxon>
        <taxon>Brassiceae</taxon>
        <taxon>Brassica</taxon>
    </lineage>
</organism>
<protein>
    <submittedName>
        <fullName evidence="1">BnaA03g59610D protein</fullName>
    </submittedName>
</protein>
<dbReference type="EMBL" id="LK033794">
    <property type="protein sequence ID" value="CDY59675.1"/>
    <property type="molecule type" value="Genomic_DNA"/>
</dbReference>
<keyword evidence="2" id="KW-1185">Reference proteome</keyword>
<reference evidence="1 2" key="1">
    <citation type="journal article" date="2014" name="Science">
        <title>Plant genetics. Early allopolyploid evolution in the post-Neolithic Brassica napus oilseed genome.</title>
        <authorList>
            <person name="Chalhoub B."/>
            <person name="Denoeud F."/>
            <person name="Liu S."/>
            <person name="Parkin I.A."/>
            <person name="Tang H."/>
            <person name="Wang X."/>
            <person name="Chiquet J."/>
            <person name="Belcram H."/>
            <person name="Tong C."/>
            <person name="Samans B."/>
            <person name="Correa M."/>
            <person name="Da Silva C."/>
            <person name="Just J."/>
            <person name="Falentin C."/>
            <person name="Koh C.S."/>
            <person name="Le Clainche I."/>
            <person name="Bernard M."/>
            <person name="Bento P."/>
            <person name="Noel B."/>
            <person name="Labadie K."/>
            <person name="Alberti A."/>
            <person name="Charles M."/>
            <person name="Arnaud D."/>
            <person name="Guo H."/>
            <person name="Daviaud C."/>
            <person name="Alamery S."/>
            <person name="Jabbari K."/>
            <person name="Zhao M."/>
            <person name="Edger P.P."/>
            <person name="Chelaifa H."/>
            <person name="Tack D."/>
            <person name="Lassalle G."/>
            <person name="Mestiri I."/>
            <person name="Schnel N."/>
            <person name="Le Paslier M.C."/>
            <person name="Fan G."/>
            <person name="Renault V."/>
            <person name="Bayer P.E."/>
            <person name="Golicz A.A."/>
            <person name="Manoli S."/>
            <person name="Lee T.H."/>
            <person name="Thi V.H."/>
            <person name="Chalabi S."/>
            <person name="Hu Q."/>
            <person name="Fan C."/>
            <person name="Tollenaere R."/>
            <person name="Lu Y."/>
            <person name="Battail C."/>
            <person name="Shen J."/>
            <person name="Sidebottom C.H."/>
            <person name="Wang X."/>
            <person name="Canaguier A."/>
            <person name="Chauveau A."/>
            <person name="Berard A."/>
            <person name="Deniot G."/>
            <person name="Guan M."/>
            <person name="Liu Z."/>
            <person name="Sun F."/>
            <person name="Lim Y.P."/>
            <person name="Lyons E."/>
            <person name="Town C.D."/>
            <person name="Bancroft I."/>
            <person name="Wang X."/>
            <person name="Meng J."/>
            <person name="Ma J."/>
            <person name="Pires J.C."/>
            <person name="King G.J."/>
            <person name="Brunel D."/>
            <person name="Delourme R."/>
            <person name="Renard M."/>
            <person name="Aury J.M."/>
            <person name="Adams K.L."/>
            <person name="Batley J."/>
            <person name="Snowdon R.J."/>
            <person name="Tost J."/>
            <person name="Edwards D."/>
            <person name="Zhou Y."/>
            <person name="Hua W."/>
            <person name="Sharpe A.G."/>
            <person name="Paterson A.H."/>
            <person name="Guan C."/>
            <person name="Wincker P."/>
        </authorList>
    </citation>
    <scope>NUCLEOTIDE SEQUENCE [LARGE SCALE GENOMIC DNA]</scope>
    <source>
        <strain evidence="2">cv. Darmor-bzh</strain>
    </source>
</reference>
<proteinExistence type="predicted"/>
<gene>
    <name evidence="1" type="primary">BnaA03g59610D</name>
    <name evidence="1" type="ORF">GSBRNA2T00027550001</name>
</gene>
<dbReference type="PaxDb" id="3708-A0A078J237"/>
<name>A0A078J237_BRANA</name>
<sequence>MSSYEAFTLLKPPPRNHLKLHWRTHILQFHSYM</sequence>